<dbReference type="RefSeq" id="WP_253566102.1">
    <property type="nucleotide sequence ID" value="NZ_JAMZEK010000002.1"/>
</dbReference>
<organism evidence="2 3">
    <name type="scientific">Dyella lutea</name>
    <dbReference type="NCBI Taxonomy" id="2950441"/>
    <lineage>
        <taxon>Bacteria</taxon>
        <taxon>Pseudomonadati</taxon>
        <taxon>Pseudomonadota</taxon>
        <taxon>Gammaproteobacteria</taxon>
        <taxon>Lysobacterales</taxon>
        <taxon>Rhodanobacteraceae</taxon>
        <taxon>Dyella</taxon>
    </lineage>
</organism>
<feature type="transmembrane region" description="Helical" evidence="1">
    <location>
        <begin position="20"/>
        <end position="42"/>
    </location>
</feature>
<dbReference type="Proteomes" id="UP001204615">
    <property type="component" value="Unassembled WGS sequence"/>
</dbReference>
<evidence type="ECO:0000256" key="1">
    <source>
        <dbReference type="SAM" id="Phobius"/>
    </source>
</evidence>
<evidence type="ECO:0000313" key="3">
    <source>
        <dbReference type="Proteomes" id="UP001204615"/>
    </source>
</evidence>
<keyword evidence="1" id="KW-0472">Membrane</keyword>
<feature type="transmembrane region" description="Helical" evidence="1">
    <location>
        <begin position="48"/>
        <end position="65"/>
    </location>
</feature>
<keyword evidence="3" id="KW-1185">Reference proteome</keyword>
<keyword evidence="1" id="KW-1133">Transmembrane helix</keyword>
<proteinExistence type="predicted"/>
<accession>A0ABT1FAD1</accession>
<evidence type="ECO:0000313" key="2">
    <source>
        <dbReference type="EMBL" id="MCP1374320.1"/>
    </source>
</evidence>
<feature type="transmembrane region" description="Helical" evidence="1">
    <location>
        <begin position="86"/>
        <end position="105"/>
    </location>
</feature>
<protein>
    <submittedName>
        <fullName evidence="2">Uncharacterized protein</fullName>
    </submittedName>
</protein>
<keyword evidence="1" id="KW-0812">Transmembrane</keyword>
<comment type="caution">
    <text evidence="2">The sequence shown here is derived from an EMBL/GenBank/DDBJ whole genome shotgun (WGS) entry which is preliminary data.</text>
</comment>
<gene>
    <name evidence="2" type="ORF">NC595_09630</name>
</gene>
<dbReference type="EMBL" id="JAMZEK010000002">
    <property type="protein sequence ID" value="MCP1374320.1"/>
    <property type="molecule type" value="Genomic_DNA"/>
</dbReference>
<name>A0ABT1FAD1_9GAMM</name>
<reference evidence="2 3" key="1">
    <citation type="submission" date="2022-06" db="EMBL/GenBank/DDBJ databases">
        <title>Dyella sp. Sa strain:Sa Genome sequencing.</title>
        <authorList>
            <person name="Park S."/>
        </authorList>
    </citation>
    <scope>NUCLEOTIDE SEQUENCE [LARGE SCALE GENOMIC DNA]</scope>
    <source>
        <strain evidence="2 3">Sa</strain>
    </source>
</reference>
<sequence>MGWRKIYFGVAAPSRRRQLVVHACYATLALAVYGLLVPFVQAPAVRRWGFPAAFGIALIAAFSMVRQARRRELSSPPAGKVGSLELLVLLPVWLPLLAWLVWLASARGLPALATSVAGKPGVLSPVTMRVVHVSRRRSCENRLVGGPLRSSRVSVDYLCVDPAYAARYRGHRVEVALHVRRGTWGTVFTGYRHLRDLSAESSP</sequence>